<proteinExistence type="inferred from homology"/>
<evidence type="ECO:0000256" key="5">
    <source>
        <dbReference type="ARBA" id="ARBA00013853"/>
    </source>
</evidence>
<keyword evidence="8 14" id="KW-0808">Transferase</keyword>
<dbReference type="InterPro" id="IPR010189">
    <property type="entry name" value="SK_arc"/>
</dbReference>
<evidence type="ECO:0000256" key="7">
    <source>
        <dbReference type="ARBA" id="ARBA00022605"/>
    </source>
</evidence>
<evidence type="ECO:0000256" key="1">
    <source>
        <dbReference type="ARBA" id="ARBA00004496"/>
    </source>
</evidence>
<feature type="domain" description="GHMP kinase C-terminal" evidence="16">
    <location>
        <begin position="225"/>
        <end position="261"/>
    </location>
</feature>
<evidence type="ECO:0000256" key="6">
    <source>
        <dbReference type="ARBA" id="ARBA00022490"/>
    </source>
</evidence>
<dbReference type="GO" id="GO:0005737">
    <property type="term" value="C:cytoplasm"/>
    <property type="evidence" value="ECO:0007669"/>
    <property type="project" value="UniProtKB-SubCell"/>
</dbReference>
<dbReference type="GO" id="GO:0004765">
    <property type="term" value="F:shikimate kinase activity"/>
    <property type="evidence" value="ECO:0007669"/>
    <property type="project" value="UniProtKB-UniRule"/>
</dbReference>
<evidence type="ECO:0000256" key="4">
    <source>
        <dbReference type="ARBA" id="ARBA00012154"/>
    </source>
</evidence>
<dbReference type="InterPro" id="IPR013750">
    <property type="entry name" value="GHMP_kinase_C_dom"/>
</dbReference>
<feature type="binding site" evidence="14">
    <location>
        <begin position="85"/>
        <end position="95"/>
    </location>
    <ligand>
        <name>ATP</name>
        <dbReference type="ChEBI" id="CHEBI:30616"/>
    </ligand>
</feature>
<dbReference type="InterPro" id="IPR036554">
    <property type="entry name" value="GHMP_kinase_C_sf"/>
</dbReference>
<dbReference type="Gene3D" id="3.30.230.10">
    <property type="match status" value="1"/>
</dbReference>
<dbReference type="HAMAP" id="MF_00370">
    <property type="entry name" value="Shik_kinase_arch"/>
    <property type="match status" value="1"/>
</dbReference>
<dbReference type="InterPro" id="IPR006204">
    <property type="entry name" value="GHMP_kinase_N_dom"/>
</dbReference>
<dbReference type="Pfam" id="PF08544">
    <property type="entry name" value="GHMP_kinases_C"/>
    <property type="match status" value="1"/>
</dbReference>
<dbReference type="EMBL" id="KF901144">
    <property type="protein sequence ID" value="AIF19660.1"/>
    <property type="molecule type" value="Genomic_DNA"/>
</dbReference>
<comment type="similarity">
    <text evidence="3 14">Belongs to the GHMP kinase family. Archaeal shikimate kinase subfamily.</text>
</comment>
<evidence type="ECO:0000259" key="16">
    <source>
        <dbReference type="Pfam" id="PF08544"/>
    </source>
</evidence>
<dbReference type="GO" id="GO:0009073">
    <property type="term" value="P:aromatic amino acid family biosynthetic process"/>
    <property type="evidence" value="ECO:0007669"/>
    <property type="project" value="UniProtKB-KW"/>
</dbReference>
<dbReference type="Gene3D" id="3.30.70.890">
    <property type="entry name" value="GHMP kinase, C-terminal domain"/>
    <property type="match status" value="1"/>
</dbReference>
<keyword evidence="9 14" id="KW-0547">Nucleotide-binding</keyword>
<evidence type="ECO:0000256" key="2">
    <source>
        <dbReference type="ARBA" id="ARBA00004842"/>
    </source>
</evidence>
<dbReference type="SUPFAM" id="SSF55060">
    <property type="entry name" value="GHMP Kinase, C-terminal domain"/>
    <property type="match status" value="1"/>
</dbReference>
<dbReference type="PANTHER" id="PTHR20861">
    <property type="entry name" value="HOMOSERINE/4-DIPHOSPHOCYTIDYL-2-C-METHYL-D-ERYTHRITOL KINASE"/>
    <property type="match status" value="1"/>
</dbReference>
<keyword evidence="12 14" id="KW-0057">Aromatic amino acid biosynthesis</keyword>
<sequence length="284" mass="30349">MAVARATIHSAISIVNAIATGKGAALGISKKVNVEMETSHGNDIVIEVENKSMSSRLINKVIEKIVPKNELSKTKLKISLDAEIPTGYGLKSSSAISTAVAMVCAKLFKPSMSDFEILNAGVNASIETKVSLTGAYDDACACYYGGFVVTDNYNKKIIRSEKCLNRVSAVIFIPKSRKRGNIRKLKTSSDVFEQAWNLAKKSDYWNAMILNGLATAPILSSEPKIIPKLIENGALGASVSGNGPSIAAIAKNDDVSKIKSVFSSLEGKTTVAQINNKKAEVHEL</sequence>
<evidence type="ECO:0000256" key="14">
    <source>
        <dbReference type="HAMAP-Rule" id="MF_00370"/>
    </source>
</evidence>
<evidence type="ECO:0000259" key="15">
    <source>
        <dbReference type="Pfam" id="PF00288"/>
    </source>
</evidence>
<dbReference type="InterPro" id="IPR020568">
    <property type="entry name" value="Ribosomal_Su5_D2-typ_SF"/>
</dbReference>
<dbReference type="SUPFAM" id="SSF54211">
    <property type="entry name" value="Ribosomal protein S5 domain 2-like"/>
    <property type="match status" value="1"/>
</dbReference>
<evidence type="ECO:0000256" key="11">
    <source>
        <dbReference type="ARBA" id="ARBA00022840"/>
    </source>
</evidence>
<comment type="catalytic activity">
    <reaction evidence="13 14">
        <text>shikimate + ATP = 3-phosphoshikimate + ADP + H(+)</text>
        <dbReference type="Rhea" id="RHEA:13121"/>
        <dbReference type="ChEBI" id="CHEBI:15378"/>
        <dbReference type="ChEBI" id="CHEBI:30616"/>
        <dbReference type="ChEBI" id="CHEBI:36208"/>
        <dbReference type="ChEBI" id="CHEBI:145989"/>
        <dbReference type="ChEBI" id="CHEBI:456216"/>
        <dbReference type="EC" id="2.7.1.71"/>
    </reaction>
</comment>
<dbReference type="GO" id="GO:0009423">
    <property type="term" value="P:chorismate biosynthetic process"/>
    <property type="evidence" value="ECO:0007669"/>
    <property type="project" value="UniProtKB-UniRule"/>
</dbReference>
<dbReference type="Pfam" id="PF00288">
    <property type="entry name" value="GHMP_kinases_N"/>
    <property type="match status" value="1"/>
</dbReference>
<keyword evidence="10 14" id="KW-0418">Kinase</keyword>
<dbReference type="PANTHER" id="PTHR20861:SF3">
    <property type="entry name" value="SHIKIMATE KINASE"/>
    <property type="match status" value="1"/>
</dbReference>
<reference evidence="17" key="1">
    <citation type="journal article" date="2014" name="Genome Biol. Evol.">
        <title>Pangenome evidence for extensive interdomain horizontal transfer affecting lineage core and shell genes in uncultured planktonic thaumarchaeota and euryarchaeota.</title>
        <authorList>
            <person name="Deschamps P."/>
            <person name="Zivanovic Y."/>
            <person name="Moreira D."/>
            <person name="Rodriguez-Valera F."/>
            <person name="Lopez-Garcia P."/>
        </authorList>
    </citation>
    <scope>NUCLEOTIDE SEQUENCE</scope>
</reference>
<dbReference type="GO" id="GO:0008652">
    <property type="term" value="P:amino acid biosynthetic process"/>
    <property type="evidence" value="ECO:0007669"/>
    <property type="project" value="UniProtKB-KW"/>
</dbReference>
<comment type="pathway">
    <text evidence="2 14">Metabolic intermediate biosynthesis; chorismate biosynthesis; chorismate from D-erythrose 4-phosphate and phosphoenolpyruvate: step 5/7.</text>
</comment>
<protein>
    <recommendedName>
        <fullName evidence="5 14">Shikimate kinase</fullName>
        <shortName evidence="14">SK</shortName>
        <ecNumber evidence="4 14">2.7.1.71</ecNumber>
    </recommendedName>
</protein>
<organism evidence="17">
    <name type="scientific">uncultured marine thaumarchaeote KM3_87_E01</name>
    <dbReference type="NCBI Taxonomy" id="1456328"/>
    <lineage>
        <taxon>Archaea</taxon>
        <taxon>Nitrososphaerota</taxon>
        <taxon>environmental samples</taxon>
    </lineage>
</organism>
<evidence type="ECO:0000256" key="8">
    <source>
        <dbReference type="ARBA" id="ARBA00022679"/>
    </source>
</evidence>
<keyword evidence="7 14" id="KW-0028">Amino-acid biosynthesis</keyword>
<dbReference type="InterPro" id="IPR014721">
    <property type="entry name" value="Ribsml_uS5_D2-typ_fold_subgr"/>
</dbReference>
<gene>
    <name evidence="14 17" type="primary">aroK</name>
    <name evidence="17" type="synonym">aroL</name>
</gene>
<keyword evidence="11 14" id="KW-0067">ATP-binding</keyword>
<evidence type="ECO:0000256" key="9">
    <source>
        <dbReference type="ARBA" id="ARBA00022741"/>
    </source>
</evidence>
<dbReference type="AlphaFoldDB" id="A0A075HVQ6"/>
<evidence type="ECO:0000256" key="10">
    <source>
        <dbReference type="ARBA" id="ARBA00022777"/>
    </source>
</evidence>
<dbReference type="UniPathway" id="UPA00053">
    <property type="reaction ID" value="UER00088"/>
</dbReference>
<name>A0A075HVQ6_9ARCH</name>
<evidence type="ECO:0000256" key="12">
    <source>
        <dbReference type="ARBA" id="ARBA00023141"/>
    </source>
</evidence>
<dbReference type="PIRSF" id="PIRSF005758">
    <property type="entry name" value="Shikimt_kin_arch"/>
    <property type="match status" value="1"/>
</dbReference>
<dbReference type="GO" id="GO:0005524">
    <property type="term" value="F:ATP binding"/>
    <property type="evidence" value="ECO:0007669"/>
    <property type="project" value="UniProtKB-UniRule"/>
</dbReference>
<comment type="subcellular location">
    <subcellularLocation>
        <location evidence="1 14">Cytoplasm</location>
    </subcellularLocation>
</comment>
<dbReference type="EC" id="2.7.1.71" evidence="4 14"/>
<keyword evidence="6 14" id="KW-0963">Cytoplasm</keyword>
<dbReference type="NCBIfam" id="TIGR01920">
    <property type="entry name" value="Shik_kin_archae"/>
    <property type="match status" value="1"/>
</dbReference>
<evidence type="ECO:0000256" key="13">
    <source>
        <dbReference type="ARBA" id="ARBA00048567"/>
    </source>
</evidence>
<accession>A0A075HVQ6</accession>
<evidence type="ECO:0000256" key="3">
    <source>
        <dbReference type="ARBA" id="ARBA00010202"/>
    </source>
</evidence>
<evidence type="ECO:0000313" key="17">
    <source>
        <dbReference type="EMBL" id="AIF19660.1"/>
    </source>
</evidence>
<feature type="domain" description="GHMP kinase N-terminal" evidence="15">
    <location>
        <begin position="57"/>
        <end position="146"/>
    </location>
</feature>